<dbReference type="STRING" id="349095.SAMN05660299_01691"/>
<keyword evidence="5" id="KW-0520">NAD</keyword>
<feature type="binding site" evidence="5">
    <location>
        <position position="97"/>
    </location>
    <ligand>
        <name>NAD(+)</name>
        <dbReference type="ChEBI" id="CHEBI:57540"/>
    </ligand>
</feature>
<comment type="pathway">
    <text evidence="1">Lipid metabolism; butanoate metabolism.</text>
</comment>
<evidence type="ECO:0000256" key="2">
    <source>
        <dbReference type="ARBA" id="ARBA00009463"/>
    </source>
</evidence>
<feature type="binding site" evidence="5">
    <location>
        <position position="274"/>
    </location>
    <ligand>
        <name>NAD(+)</name>
        <dbReference type="ChEBI" id="CHEBI:57540"/>
    </ligand>
</feature>
<dbReference type="FunFam" id="3.40.50.720:FF:000009">
    <property type="entry name" value="Fatty oxidation complex, alpha subunit"/>
    <property type="match status" value="1"/>
</dbReference>
<dbReference type="Pfam" id="PF00725">
    <property type="entry name" value="3HCDH"/>
    <property type="match status" value="1"/>
</dbReference>
<keyword evidence="9" id="KW-1185">Reference proteome</keyword>
<dbReference type="GO" id="GO:0070403">
    <property type="term" value="F:NAD+ binding"/>
    <property type="evidence" value="ECO:0007669"/>
    <property type="project" value="InterPro"/>
</dbReference>
<name>A0A1G9WVZ8_9FIRM</name>
<evidence type="ECO:0000256" key="3">
    <source>
        <dbReference type="ARBA" id="ARBA00023002"/>
    </source>
</evidence>
<dbReference type="PROSITE" id="PS00067">
    <property type="entry name" value="3HCDH"/>
    <property type="match status" value="1"/>
</dbReference>
<dbReference type="SUPFAM" id="SSF48179">
    <property type="entry name" value="6-phosphogluconate dehydrogenase C-terminal domain-like"/>
    <property type="match status" value="1"/>
</dbReference>
<dbReference type="GO" id="GO:0006635">
    <property type="term" value="P:fatty acid beta-oxidation"/>
    <property type="evidence" value="ECO:0007669"/>
    <property type="project" value="TreeGrafter"/>
</dbReference>
<dbReference type="Proteomes" id="UP000199309">
    <property type="component" value="Unassembled WGS sequence"/>
</dbReference>
<dbReference type="PANTHER" id="PTHR48075">
    <property type="entry name" value="3-HYDROXYACYL-COA DEHYDROGENASE FAMILY PROTEIN"/>
    <property type="match status" value="1"/>
</dbReference>
<dbReference type="InterPro" id="IPR022694">
    <property type="entry name" value="3-OHacyl-CoA_DH"/>
</dbReference>
<evidence type="ECO:0000313" key="8">
    <source>
        <dbReference type="EMBL" id="SDM88630.1"/>
    </source>
</evidence>
<evidence type="ECO:0000256" key="4">
    <source>
        <dbReference type="PIRSR" id="PIRSR000105-1"/>
    </source>
</evidence>
<sequence>MAIQKIFVVGTGTMGGGIIQTALRAGYQVMMNDISDEIIQKNYNKIVKAFEKNVAKGRMTVDEKEQCLQYLMPAHALSDARDADLIIEAVLENPELKGKVWTQLDAICKPEAIFASNTSSISITQLAANVKRQDKFIGMHFFNPVPVMKLLEITVGYNTSDETKKIAEQVGKTMNKVTVTSKDSAGFIVNRILDPMLNEAIFMLDEGIGTAEDIDRAMINGCNHPMGPLALTDLIGLDVLLAIMEVLYHEYGDSKYRPAPLLRKMVRAGYLGRKTGKGFFTY</sequence>
<dbReference type="SUPFAM" id="SSF51735">
    <property type="entry name" value="NAD(P)-binding Rossmann-fold domains"/>
    <property type="match status" value="1"/>
</dbReference>
<protein>
    <submittedName>
        <fullName evidence="8">3-hydroxyacyl-CoA dehydrogenase</fullName>
    </submittedName>
</protein>
<proteinExistence type="inferred from homology"/>
<evidence type="ECO:0000313" key="9">
    <source>
        <dbReference type="Proteomes" id="UP000199309"/>
    </source>
</evidence>
<dbReference type="PIRSF" id="PIRSF000105">
    <property type="entry name" value="HCDH"/>
    <property type="match status" value="1"/>
</dbReference>
<dbReference type="PANTHER" id="PTHR48075:SF5">
    <property type="entry name" value="3-HYDROXYBUTYRYL-COA DEHYDROGENASE"/>
    <property type="match status" value="1"/>
</dbReference>
<dbReference type="UniPathway" id="UPA00863"/>
<dbReference type="EMBL" id="FNHQ01000016">
    <property type="protein sequence ID" value="SDM88630.1"/>
    <property type="molecule type" value="Genomic_DNA"/>
</dbReference>
<dbReference type="InterPro" id="IPR006108">
    <property type="entry name" value="3HC_DH_C"/>
</dbReference>
<feature type="domain" description="3-hydroxyacyl-CoA dehydrogenase NAD binding" evidence="7">
    <location>
        <begin position="5"/>
        <end position="183"/>
    </location>
</feature>
<dbReference type="GO" id="GO:0019605">
    <property type="term" value="P:butyrate metabolic process"/>
    <property type="evidence" value="ECO:0007669"/>
    <property type="project" value="UniProtKB-UniPathway"/>
</dbReference>
<dbReference type="RefSeq" id="WP_091650563.1">
    <property type="nucleotide sequence ID" value="NZ_FNHQ01000016.1"/>
</dbReference>
<dbReference type="InterPro" id="IPR006180">
    <property type="entry name" value="3-OHacyl-CoA_DH_CS"/>
</dbReference>
<reference evidence="8 9" key="1">
    <citation type="submission" date="2016-10" db="EMBL/GenBank/DDBJ databases">
        <authorList>
            <person name="de Groot N.N."/>
        </authorList>
    </citation>
    <scope>NUCLEOTIDE SEQUENCE [LARGE SCALE GENOMIC DNA]</scope>
    <source>
        <strain evidence="8 9">DSM 16981</strain>
    </source>
</reference>
<dbReference type="Pfam" id="PF02737">
    <property type="entry name" value="3HCDH_N"/>
    <property type="match status" value="1"/>
</dbReference>
<feature type="binding site" evidence="5">
    <location>
        <begin position="10"/>
        <end position="15"/>
    </location>
    <ligand>
        <name>NAD(+)</name>
        <dbReference type="ChEBI" id="CHEBI:57540"/>
    </ligand>
</feature>
<evidence type="ECO:0000256" key="5">
    <source>
        <dbReference type="PIRSR" id="PIRSR000105-2"/>
    </source>
</evidence>
<evidence type="ECO:0000259" key="7">
    <source>
        <dbReference type="Pfam" id="PF02737"/>
    </source>
</evidence>
<evidence type="ECO:0000256" key="1">
    <source>
        <dbReference type="ARBA" id="ARBA00005086"/>
    </source>
</evidence>
<dbReference type="InterPro" id="IPR036291">
    <property type="entry name" value="NAD(P)-bd_dom_sf"/>
</dbReference>
<evidence type="ECO:0000259" key="6">
    <source>
        <dbReference type="Pfam" id="PF00725"/>
    </source>
</evidence>
<feature type="binding site" evidence="5">
    <location>
        <position position="143"/>
    </location>
    <ligand>
        <name>NAD(+)</name>
        <dbReference type="ChEBI" id="CHEBI:57540"/>
    </ligand>
</feature>
<dbReference type="OrthoDB" id="9771883at2"/>
<dbReference type="InterPro" id="IPR013328">
    <property type="entry name" value="6PGD_dom2"/>
</dbReference>
<dbReference type="Gene3D" id="1.10.1040.10">
    <property type="entry name" value="N-(1-d-carboxylethyl)-l-norvaline Dehydrogenase, domain 2"/>
    <property type="match status" value="1"/>
</dbReference>
<feature type="site" description="Important for catalytic activity" evidence="4">
    <location>
        <position position="140"/>
    </location>
</feature>
<accession>A0A1G9WVZ8</accession>
<organism evidence="8 9">
    <name type="scientific">Megasphaera paucivorans</name>
    <dbReference type="NCBI Taxonomy" id="349095"/>
    <lineage>
        <taxon>Bacteria</taxon>
        <taxon>Bacillati</taxon>
        <taxon>Bacillota</taxon>
        <taxon>Negativicutes</taxon>
        <taxon>Veillonellales</taxon>
        <taxon>Veillonellaceae</taxon>
        <taxon>Megasphaera</taxon>
    </lineage>
</organism>
<comment type="similarity">
    <text evidence="2">Belongs to the 3-hydroxyacyl-CoA dehydrogenase family.</text>
</comment>
<keyword evidence="3" id="KW-0560">Oxidoreductase</keyword>
<dbReference type="InterPro" id="IPR006176">
    <property type="entry name" value="3-OHacyl-CoA_DH_NAD-bd"/>
</dbReference>
<gene>
    <name evidence="8" type="ORF">SAMN05660299_01691</name>
</gene>
<dbReference type="AlphaFoldDB" id="A0A1G9WVZ8"/>
<feature type="binding site" evidence="5">
    <location>
        <position position="92"/>
    </location>
    <ligand>
        <name>NAD(+)</name>
        <dbReference type="ChEBI" id="CHEBI:57540"/>
    </ligand>
</feature>
<dbReference type="Gene3D" id="3.40.50.720">
    <property type="entry name" value="NAD(P)-binding Rossmann-like Domain"/>
    <property type="match status" value="1"/>
</dbReference>
<feature type="domain" description="3-hydroxyacyl-CoA dehydrogenase C-terminal" evidence="6">
    <location>
        <begin position="186"/>
        <end position="282"/>
    </location>
</feature>
<dbReference type="GO" id="GO:0008691">
    <property type="term" value="F:3-hydroxybutyryl-CoA dehydrogenase activity"/>
    <property type="evidence" value="ECO:0007669"/>
    <property type="project" value="TreeGrafter"/>
</dbReference>
<dbReference type="InterPro" id="IPR008927">
    <property type="entry name" value="6-PGluconate_DH-like_C_sf"/>
</dbReference>
<feature type="binding site" evidence="5">
    <location>
        <position position="119"/>
    </location>
    <ligand>
        <name>NAD(+)</name>
        <dbReference type="ChEBI" id="CHEBI:57540"/>
    </ligand>
</feature>
<feature type="binding site" evidence="5">
    <location>
        <position position="33"/>
    </location>
    <ligand>
        <name>NAD(+)</name>
        <dbReference type="ChEBI" id="CHEBI:57540"/>
    </ligand>
</feature>